<dbReference type="STRING" id="1108045.GORHZ_053_00170"/>
<dbReference type="Pfam" id="PF00027">
    <property type="entry name" value="cNMP_binding"/>
    <property type="match status" value="1"/>
</dbReference>
<evidence type="ECO:0000313" key="2">
    <source>
        <dbReference type="EMBL" id="GAB89164.1"/>
    </source>
</evidence>
<dbReference type="OrthoDB" id="290916at2"/>
<dbReference type="PROSITE" id="PS50042">
    <property type="entry name" value="CNMP_BINDING_3"/>
    <property type="match status" value="1"/>
</dbReference>
<sequence>MNPVDHDSVPAAPTALSAVHRVRLLGLGRRVSFEPGTLLFSEGDSADQLWVLHSGRVALVAGHPGRGELVVETLGAGDLLGVSGLTRYRSYHYGARALLPTEATEIAVDDLHTMTRADPEFGAAVADLLVETLLERLQSARARLLDLYEPT</sequence>
<dbReference type="Gene3D" id="2.60.120.10">
    <property type="entry name" value="Jelly Rolls"/>
    <property type="match status" value="1"/>
</dbReference>
<comment type="caution">
    <text evidence="2">The sequence shown here is derived from an EMBL/GenBank/DDBJ whole genome shotgun (WGS) entry which is preliminary data.</text>
</comment>
<dbReference type="InterPro" id="IPR000595">
    <property type="entry name" value="cNMP-bd_dom"/>
</dbReference>
<protein>
    <recommendedName>
        <fullName evidence="1">Cyclic nucleotide-binding domain-containing protein</fullName>
    </recommendedName>
</protein>
<dbReference type="InterPro" id="IPR014710">
    <property type="entry name" value="RmlC-like_jellyroll"/>
</dbReference>
<accession>K6WRI3</accession>
<evidence type="ECO:0000259" key="1">
    <source>
        <dbReference type="PROSITE" id="PS50042"/>
    </source>
</evidence>
<dbReference type="RefSeq" id="WP_006331099.1">
    <property type="nucleotide sequence ID" value="NZ_BAHC01000053.1"/>
</dbReference>
<reference evidence="2 3" key="1">
    <citation type="submission" date="2012-08" db="EMBL/GenBank/DDBJ databases">
        <title>Whole genome shotgun sequence of Gordonia rhizosphera NBRC 16068.</title>
        <authorList>
            <person name="Takarada H."/>
            <person name="Isaki S."/>
            <person name="Hosoyama A."/>
            <person name="Tsuchikane K."/>
            <person name="Katsumata H."/>
            <person name="Baba S."/>
            <person name="Ohji S."/>
            <person name="Yamazaki S."/>
            <person name="Fujita N."/>
        </authorList>
    </citation>
    <scope>NUCLEOTIDE SEQUENCE [LARGE SCALE GENOMIC DNA]</scope>
    <source>
        <strain evidence="2 3">NBRC 16068</strain>
    </source>
</reference>
<dbReference type="InterPro" id="IPR018490">
    <property type="entry name" value="cNMP-bd_dom_sf"/>
</dbReference>
<dbReference type="SMART" id="SM00100">
    <property type="entry name" value="cNMP"/>
    <property type="match status" value="1"/>
</dbReference>
<dbReference type="EMBL" id="BAHC01000053">
    <property type="protein sequence ID" value="GAB89164.1"/>
    <property type="molecule type" value="Genomic_DNA"/>
</dbReference>
<dbReference type="Proteomes" id="UP000008363">
    <property type="component" value="Unassembled WGS sequence"/>
</dbReference>
<dbReference type="SUPFAM" id="SSF51206">
    <property type="entry name" value="cAMP-binding domain-like"/>
    <property type="match status" value="1"/>
</dbReference>
<proteinExistence type="predicted"/>
<feature type="domain" description="Cyclic nucleotide-binding" evidence="1">
    <location>
        <begin position="12"/>
        <end position="81"/>
    </location>
</feature>
<dbReference type="eggNOG" id="COG0664">
    <property type="taxonomic scope" value="Bacteria"/>
</dbReference>
<dbReference type="AlphaFoldDB" id="K6WRI3"/>
<organism evidence="2 3">
    <name type="scientific">Gordonia rhizosphera NBRC 16068</name>
    <dbReference type="NCBI Taxonomy" id="1108045"/>
    <lineage>
        <taxon>Bacteria</taxon>
        <taxon>Bacillati</taxon>
        <taxon>Actinomycetota</taxon>
        <taxon>Actinomycetes</taxon>
        <taxon>Mycobacteriales</taxon>
        <taxon>Gordoniaceae</taxon>
        <taxon>Gordonia</taxon>
    </lineage>
</organism>
<keyword evidence="3" id="KW-1185">Reference proteome</keyword>
<evidence type="ECO:0000313" key="3">
    <source>
        <dbReference type="Proteomes" id="UP000008363"/>
    </source>
</evidence>
<dbReference type="CDD" id="cd00038">
    <property type="entry name" value="CAP_ED"/>
    <property type="match status" value="1"/>
</dbReference>
<name>K6WRI3_9ACTN</name>
<gene>
    <name evidence="2" type="ORF">GORHZ_053_00170</name>
</gene>